<evidence type="ECO:0000256" key="2">
    <source>
        <dbReference type="PROSITE-ProRule" id="PRU00335"/>
    </source>
</evidence>
<organism evidence="4 5">
    <name type="scientific">Lysinibacillus pakistanensis</name>
    <dbReference type="NCBI Taxonomy" id="759811"/>
    <lineage>
        <taxon>Bacteria</taxon>
        <taxon>Bacillati</taxon>
        <taxon>Bacillota</taxon>
        <taxon>Bacilli</taxon>
        <taxon>Bacillales</taxon>
        <taxon>Bacillaceae</taxon>
        <taxon>Lysinibacillus</taxon>
    </lineage>
</organism>
<proteinExistence type="predicted"/>
<gene>
    <name evidence="4" type="ORF">QNH24_09570</name>
</gene>
<dbReference type="InterPro" id="IPR023772">
    <property type="entry name" value="DNA-bd_HTH_TetR-type_CS"/>
</dbReference>
<dbReference type="Gene3D" id="1.10.357.10">
    <property type="entry name" value="Tetracycline Repressor, domain 2"/>
    <property type="match status" value="1"/>
</dbReference>
<accession>A0AAX3X2D9</accession>
<dbReference type="PROSITE" id="PS50977">
    <property type="entry name" value="HTH_TETR_2"/>
    <property type="match status" value="1"/>
</dbReference>
<protein>
    <submittedName>
        <fullName evidence="4">TetR/AcrR family transcriptional regulator</fullName>
    </submittedName>
</protein>
<dbReference type="InterPro" id="IPR009057">
    <property type="entry name" value="Homeodomain-like_sf"/>
</dbReference>
<dbReference type="GO" id="GO:0003677">
    <property type="term" value="F:DNA binding"/>
    <property type="evidence" value="ECO:0007669"/>
    <property type="project" value="UniProtKB-UniRule"/>
</dbReference>
<dbReference type="Proteomes" id="UP001178322">
    <property type="component" value="Chromosome"/>
</dbReference>
<sequence length="197" mass="22931">MGNREQTFNKILEVAYVMFAEKGFEKSSLAMIAAEVGISKPAIYYYFQSKDQLITYLFEEICKEIKLEITFDFNDISKSNLKAKLLEIGYSSIEEQKKDPYFNKIFNQYMLLASRDESYMKRLYDLQTTFLASFYELLKYAVQIKAIHDVNIEAKAHVLAMVYDNIGNFMLTGSTLNYKDVWKEAIENVIGEINDDE</sequence>
<dbReference type="RefSeq" id="WP_283871793.1">
    <property type="nucleotide sequence ID" value="NZ_CP126101.1"/>
</dbReference>
<dbReference type="GO" id="GO:0006355">
    <property type="term" value="P:regulation of DNA-templated transcription"/>
    <property type="evidence" value="ECO:0007669"/>
    <property type="project" value="UniProtKB-ARBA"/>
</dbReference>
<dbReference type="InterPro" id="IPR001647">
    <property type="entry name" value="HTH_TetR"/>
</dbReference>
<dbReference type="EMBL" id="CP126101">
    <property type="protein sequence ID" value="WHY53458.1"/>
    <property type="molecule type" value="Genomic_DNA"/>
</dbReference>
<feature type="DNA-binding region" description="H-T-H motif" evidence="2">
    <location>
        <begin position="28"/>
        <end position="47"/>
    </location>
</feature>
<name>A0AAX3X2D9_9BACI</name>
<dbReference type="PROSITE" id="PS01081">
    <property type="entry name" value="HTH_TETR_1"/>
    <property type="match status" value="1"/>
</dbReference>
<dbReference type="SUPFAM" id="SSF46689">
    <property type="entry name" value="Homeodomain-like"/>
    <property type="match status" value="1"/>
</dbReference>
<dbReference type="PANTHER" id="PTHR30328">
    <property type="entry name" value="TRANSCRIPTIONAL REPRESSOR"/>
    <property type="match status" value="1"/>
</dbReference>
<dbReference type="PANTHER" id="PTHR30328:SF54">
    <property type="entry name" value="HTH-TYPE TRANSCRIPTIONAL REPRESSOR SCO4008"/>
    <property type="match status" value="1"/>
</dbReference>
<dbReference type="InterPro" id="IPR050109">
    <property type="entry name" value="HTH-type_TetR-like_transc_reg"/>
</dbReference>
<dbReference type="PRINTS" id="PR00455">
    <property type="entry name" value="HTHTETR"/>
</dbReference>
<evidence type="ECO:0000313" key="4">
    <source>
        <dbReference type="EMBL" id="WHY53458.1"/>
    </source>
</evidence>
<evidence type="ECO:0000313" key="5">
    <source>
        <dbReference type="Proteomes" id="UP001178322"/>
    </source>
</evidence>
<dbReference type="AlphaFoldDB" id="A0AAX3X2D9"/>
<evidence type="ECO:0000256" key="1">
    <source>
        <dbReference type="ARBA" id="ARBA00023125"/>
    </source>
</evidence>
<keyword evidence="1 2" id="KW-0238">DNA-binding</keyword>
<reference evidence="4" key="1">
    <citation type="submission" date="2023-05" db="EMBL/GenBank/DDBJ databases">
        <title>Comparative genomics of Bacillaceae isolates and their secondary metabolite potential.</title>
        <authorList>
            <person name="Song L."/>
            <person name="Nielsen L.J."/>
            <person name="Mohite O."/>
            <person name="Xu X."/>
            <person name="Weber T."/>
            <person name="Kovacs A.T."/>
        </authorList>
    </citation>
    <scope>NUCLEOTIDE SEQUENCE</scope>
    <source>
        <strain evidence="4">LY1</strain>
    </source>
</reference>
<feature type="domain" description="HTH tetR-type" evidence="3">
    <location>
        <begin position="5"/>
        <end position="65"/>
    </location>
</feature>
<dbReference type="Pfam" id="PF00440">
    <property type="entry name" value="TetR_N"/>
    <property type="match status" value="1"/>
</dbReference>
<evidence type="ECO:0000259" key="3">
    <source>
        <dbReference type="PROSITE" id="PS50977"/>
    </source>
</evidence>